<dbReference type="PANTHER" id="PTHR10127">
    <property type="entry name" value="DISCOIDIN, CUB, EGF, LAMININ , AND ZINC METALLOPROTEASE DOMAIN CONTAINING"/>
    <property type="match status" value="1"/>
</dbReference>
<name>A0A8S2FPK5_9BILA</name>
<dbReference type="EMBL" id="CAJOBA010059607">
    <property type="protein sequence ID" value="CAF4317315.1"/>
    <property type="molecule type" value="Genomic_DNA"/>
</dbReference>
<dbReference type="Proteomes" id="UP000677228">
    <property type="component" value="Unassembled WGS sequence"/>
</dbReference>
<evidence type="ECO:0000256" key="7">
    <source>
        <dbReference type="RuleBase" id="RU361183"/>
    </source>
</evidence>
<gene>
    <name evidence="9" type="ORF">OVA965_LOCUS38221</name>
    <name evidence="10" type="ORF">TMI583_LOCUS39390</name>
</gene>
<feature type="non-terminal residue" evidence="9">
    <location>
        <position position="1"/>
    </location>
</feature>
<sequence length="187" mass="20944">IDITEPVSNTQVNPEQLGGGFEGDILLPPLTKGTGKLGASSRWPDGIVPYDMSKITDPKDQQMIKDAMQKLVWEVATVESGKDTRKACVYFRPREANDKTYLIVEYGQGCSAHVGNFVGTHTLTLQKQVPGKGHCFIQGIIMHELLHVLGFWHEQSRHDRDDYLTINHENIGDNMVGLLNIREQRCS</sequence>
<reference evidence="9" key="1">
    <citation type="submission" date="2021-02" db="EMBL/GenBank/DDBJ databases">
        <authorList>
            <person name="Nowell W R."/>
        </authorList>
    </citation>
    <scope>NUCLEOTIDE SEQUENCE</scope>
</reference>
<accession>A0A8S2FPK5</accession>
<dbReference type="Pfam" id="PF01400">
    <property type="entry name" value="Astacin"/>
    <property type="match status" value="1"/>
</dbReference>
<keyword evidence="1 6" id="KW-0645">Protease</keyword>
<dbReference type="InterPro" id="IPR006026">
    <property type="entry name" value="Peptidase_Metallo"/>
</dbReference>
<evidence type="ECO:0000256" key="2">
    <source>
        <dbReference type="ARBA" id="ARBA00022723"/>
    </source>
</evidence>
<evidence type="ECO:0000313" key="11">
    <source>
        <dbReference type="Proteomes" id="UP000677228"/>
    </source>
</evidence>
<evidence type="ECO:0000313" key="10">
    <source>
        <dbReference type="EMBL" id="CAF4317315.1"/>
    </source>
</evidence>
<organism evidence="9 11">
    <name type="scientific">Didymodactylos carnosus</name>
    <dbReference type="NCBI Taxonomy" id="1234261"/>
    <lineage>
        <taxon>Eukaryota</taxon>
        <taxon>Metazoa</taxon>
        <taxon>Spiralia</taxon>
        <taxon>Gnathifera</taxon>
        <taxon>Rotifera</taxon>
        <taxon>Eurotatoria</taxon>
        <taxon>Bdelloidea</taxon>
        <taxon>Philodinida</taxon>
        <taxon>Philodinidae</taxon>
        <taxon>Didymodactylos</taxon>
    </lineage>
</organism>
<feature type="binding site" evidence="6">
    <location>
        <position position="147"/>
    </location>
    <ligand>
        <name>Zn(2+)</name>
        <dbReference type="ChEBI" id="CHEBI:29105"/>
        <note>catalytic</note>
    </ligand>
</feature>
<proteinExistence type="predicted"/>
<evidence type="ECO:0000256" key="4">
    <source>
        <dbReference type="ARBA" id="ARBA00022833"/>
    </source>
</evidence>
<comment type="caution">
    <text evidence="6">Lacks conserved residue(s) required for the propagation of feature annotation.</text>
</comment>
<feature type="binding site" evidence="6">
    <location>
        <position position="153"/>
    </location>
    <ligand>
        <name>Zn(2+)</name>
        <dbReference type="ChEBI" id="CHEBI:29105"/>
        <note>catalytic</note>
    </ligand>
</feature>
<dbReference type="SMART" id="SM00235">
    <property type="entry name" value="ZnMc"/>
    <property type="match status" value="1"/>
</dbReference>
<dbReference type="EC" id="3.4.24.-" evidence="7"/>
<comment type="cofactor">
    <cofactor evidence="6 7">
        <name>Zn(2+)</name>
        <dbReference type="ChEBI" id="CHEBI:29105"/>
    </cofactor>
    <text evidence="6 7">Binds 1 zinc ion per subunit.</text>
</comment>
<dbReference type="PANTHER" id="PTHR10127:SF780">
    <property type="entry name" value="METALLOENDOPEPTIDASE"/>
    <property type="match status" value="1"/>
</dbReference>
<keyword evidence="2 6" id="KW-0479">Metal-binding</keyword>
<evidence type="ECO:0000313" key="9">
    <source>
        <dbReference type="EMBL" id="CAF1530357.1"/>
    </source>
</evidence>
<keyword evidence="5 6" id="KW-0482">Metalloprotease</keyword>
<dbReference type="GO" id="GO:0004222">
    <property type="term" value="F:metalloendopeptidase activity"/>
    <property type="evidence" value="ECO:0007669"/>
    <property type="project" value="UniProtKB-UniRule"/>
</dbReference>
<keyword evidence="4 6" id="KW-0862">Zinc</keyword>
<protein>
    <recommendedName>
        <fullName evidence="7">Metalloendopeptidase</fullName>
        <ecNumber evidence="7">3.4.24.-</ecNumber>
    </recommendedName>
</protein>
<comment type="caution">
    <text evidence="9">The sequence shown here is derived from an EMBL/GenBank/DDBJ whole genome shotgun (WGS) entry which is preliminary data.</text>
</comment>
<dbReference type="InterPro" id="IPR024079">
    <property type="entry name" value="MetalloPept_cat_dom_sf"/>
</dbReference>
<dbReference type="SUPFAM" id="SSF55486">
    <property type="entry name" value="Metalloproteases ('zincins'), catalytic domain"/>
    <property type="match status" value="1"/>
</dbReference>
<dbReference type="GO" id="GO:0006508">
    <property type="term" value="P:proteolysis"/>
    <property type="evidence" value="ECO:0007669"/>
    <property type="project" value="UniProtKB-KW"/>
</dbReference>
<dbReference type="AlphaFoldDB" id="A0A8S2FPK5"/>
<dbReference type="Proteomes" id="UP000682733">
    <property type="component" value="Unassembled WGS sequence"/>
</dbReference>
<evidence type="ECO:0000256" key="3">
    <source>
        <dbReference type="ARBA" id="ARBA00022801"/>
    </source>
</evidence>
<feature type="active site" evidence="6">
    <location>
        <position position="144"/>
    </location>
</feature>
<dbReference type="InterPro" id="IPR001506">
    <property type="entry name" value="Peptidase_M12A"/>
</dbReference>
<dbReference type="GO" id="GO:0008270">
    <property type="term" value="F:zinc ion binding"/>
    <property type="evidence" value="ECO:0007669"/>
    <property type="project" value="UniProtKB-UniRule"/>
</dbReference>
<keyword evidence="3 6" id="KW-0378">Hydrolase</keyword>
<dbReference type="EMBL" id="CAJNOK010037378">
    <property type="protein sequence ID" value="CAF1530357.1"/>
    <property type="molecule type" value="Genomic_DNA"/>
</dbReference>
<feature type="binding site" evidence="6">
    <location>
        <position position="143"/>
    </location>
    <ligand>
        <name>Zn(2+)</name>
        <dbReference type="ChEBI" id="CHEBI:29105"/>
        <note>catalytic</note>
    </ligand>
</feature>
<evidence type="ECO:0000259" key="8">
    <source>
        <dbReference type="PROSITE" id="PS51864"/>
    </source>
</evidence>
<evidence type="ECO:0000256" key="5">
    <source>
        <dbReference type="ARBA" id="ARBA00023049"/>
    </source>
</evidence>
<dbReference type="PRINTS" id="PR00480">
    <property type="entry name" value="ASTACIN"/>
</dbReference>
<evidence type="ECO:0000256" key="1">
    <source>
        <dbReference type="ARBA" id="ARBA00022670"/>
    </source>
</evidence>
<dbReference type="PROSITE" id="PS51864">
    <property type="entry name" value="ASTACIN"/>
    <property type="match status" value="1"/>
</dbReference>
<feature type="domain" description="Peptidase M12A" evidence="8">
    <location>
        <begin position="32"/>
        <end position="187"/>
    </location>
</feature>
<evidence type="ECO:0000256" key="6">
    <source>
        <dbReference type="PROSITE-ProRule" id="PRU01211"/>
    </source>
</evidence>
<dbReference type="Gene3D" id="3.40.390.10">
    <property type="entry name" value="Collagenase (Catalytic Domain)"/>
    <property type="match status" value="1"/>
</dbReference>